<dbReference type="EMBL" id="CP003837">
    <property type="protein sequence ID" value="AGH47562.1"/>
    <property type="molecule type" value="Genomic_DNA"/>
</dbReference>
<reference evidence="5 6" key="1">
    <citation type="journal article" date="2013" name="Genome Announc.">
        <title>Complete Genome Sequence of Glaciecola psychrophila Strain 170T.</title>
        <authorList>
            <person name="Yin J."/>
            <person name="Chen J."/>
            <person name="Liu G."/>
            <person name="Yu Y."/>
            <person name="Song L."/>
            <person name="Wang X."/>
            <person name="Qu X."/>
        </authorList>
    </citation>
    <scope>NUCLEOTIDE SEQUENCE [LARGE SCALE GENOMIC DNA]</scope>
    <source>
        <strain evidence="5 6">170</strain>
    </source>
</reference>
<dbReference type="Proteomes" id="UP000011864">
    <property type="component" value="Chromosome"/>
</dbReference>
<dbReference type="AlphaFoldDB" id="K7AY34"/>
<dbReference type="Pfam" id="PF12833">
    <property type="entry name" value="HTH_18"/>
    <property type="match status" value="1"/>
</dbReference>
<dbReference type="PATRIC" id="fig|1129794.4.peg.5446"/>
<protein>
    <recommendedName>
        <fullName evidence="4">HTH araC/xylS-type domain-containing protein</fullName>
    </recommendedName>
</protein>
<dbReference type="SMART" id="SM00342">
    <property type="entry name" value="HTH_ARAC"/>
    <property type="match status" value="1"/>
</dbReference>
<name>K7AY34_9ALTE</name>
<dbReference type="HOGENOM" id="CLU_801431_0_0_6"/>
<dbReference type="InterPro" id="IPR009057">
    <property type="entry name" value="Homeodomain-like_sf"/>
</dbReference>
<dbReference type="GO" id="GO:0005829">
    <property type="term" value="C:cytosol"/>
    <property type="evidence" value="ECO:0007669"/>
    <property type="project" value="TreeGrafter"/>
</dbReference>
<dbReference type="GO" id="GO:0003700">
    <property type="term" value="F:DNA-binding transcription factor activity"/>
    <property type="evidence" value="ECO:0007669"/>
    <property type="project" value="InterPro"/>
</dbReference>
<keyword evidence="1" id="KW-0805">Transcription regulation</keyword>
<sequence>MLYCLDSFTLGQSKSVPESSFLSQQHPQSIHDHGLTMLTSILAAAGLSLPVVLADLGLQDNGSLSIVDFLRILESFSIELRDESLHMSKRPLLPGTNDHVLANLSRCETLLDALQQLASSYNFIHGGAYNRVEVKDREVVYVIDDHDFPYLDDSSSEHIRFNLECVLLYVHGVICSLSHPQQADLIKVQSRIPSKQQSLLLAAFPNLPIRHTASCYALHYPVELAKIKLCSEQNIPLTSAQVYSGLQQYLLVEPDSHENLLTKVRSALKAGLHSQEAVADCLGCSVATLRRKLADCNSSFRKAREKFLNQEAKILLSQQMNLDDIAHKLGFSDSRSFNRAFKAWNGMTPRDFVDNQ</sequence>
<keyword evidence="2" id="KW-0238">DNA-binding</keyword>
<keyword evidence="6" id="KW-1185">Reference proteome</keyword>
<dbReference type="KEGG" id="gps:C427_5465"/>
<gene>
    <name evidence="5" type="ORF">C427_5465</name>
</gene>
<dbReference type="PANTHER" id="PTHR47894">
    <property type="entry name" value="HTH-TYPE TRANSCRIPTIONAL REGULATOR GADX"/>
    <property type="match status" value="1"/>
</dbReference>
<dbReference type="SUPFAM" id="SSF46689">
    <property type="entry name" value="Homeodomain-like"/>
    <property type="match status" value="1"/>
</dbReference>
<dbReference type="STRING" id="1129794.C427_5465"/>
<proteinExistence type="predicted"/>
<dbReference type="eggNOG" id="COG2207">
    <property type="taxonomic scope" value="Bacteria"/>
</dbReference>
<dbReference type="OrthoDB" id="9770715at2"/>
<evidence type="ECO:0000313" key="5">
    <source>
        <dbReference type="EMBL" id="AGH47562.1"/>
    </source>
</evidence>
<keyword evidence="3" id="KW-0804">Transcription</keyword>
<accession>K7AY34</accession>
<evidence type="ECO:0000256" key="1">
    <source>
        <dbReference type="ARBA" id="ARBA00023015"/>
    </source>
</evidence>
<evidence type="ECO:0000259" key="4">
    <source>
        <dbReference type="PROSITE" id="PS01124"/>
    </source>
</evidence>
<dbReference type="Pfam" id="PF12625">
    <property type="entry name" value="Arabinose_bd"/>
    <property type="match status" value="1"/>
</dbReference>
<dbReference type="PANTHER" id="PTHR47894:SF1">
    <property type="entry name" value="HTH-TYPE TRANSCRIPTIONAL REGULATOR VQSM"/>
    <property type="match status" value="1"/>
</dbReference>
<feature type="domain" description="HTH araC/xylS-type" evidence="4">
    <location>
        <begin position="258"/>
        <end position="355"/>
    </location>
</feature>
<dbReference type="GO" id="GO:0000976">
    <property type="term" value="F:transcription cis-regulatory region binding"/>
    <property type="evidence" value="ECO:0007669"/>
    <property type="project" value="TreeGrafter"/>
</dbReference>
<evidence type="ECO:0000256" key="2">
    <source>
        <dbReference type="ARBA" id="ARBA00023125"/>
    </source>
</evidence>
<organism evidence="5 6">
    <name type="scientific">Paraglaciecola psychrophila 170</name>
    <dbReference type="NCBI Taxonomy" id="1129794"/>
    <lineage>
        <taxon>Bacteria</taxon>
        <taxon>Pseudomonadati</taxon>
        <taxon>Pseudomonadota</taxon>
        <taxon>Gammaproteobacteria</taxon>
        <taxon>Alteromonadales</taxon>
        <taxon>Alteromonadaceae</taxon>
        <taxon>Paraglaciecola</taxon>
    </lineage>
</organism>
<evidence type="ECO:0000313" key="6">
    <source>
        <dbReference type="Proteomes" id="UP000011864"/>
    </source>
</evidence>
<dbReference type="PROSITE" id="PS01124">
    <property type="entry name" value="HTH_ARAC_FAMILY_2"/>
    <property type="match status" value="1"/>
</dbReference>
<dbReference type="RefSeq" id="WP_007642717.1">
    <property type="nucleotide sequence ID" value="NC_020514.1"/>
</dbReference>
<dbReference type="InterPro" id="IPR032687">
    <property type="entry name" value="AraC-type_N"/>
</dbReference>
<evidence type="ECO:0000256" key="3">
    <source>
        <dbReference type="ARBA" id="ARBA00023163"/>
    </source>
</evidence>
<dbReference type="InterPro" id="IPR018060">
    <property type="entry name" value="HTH_AraC"/>
</dbReference>
<dbReference type="Gene3D" id="1.10.10.60">
    <property type="entry name" value="Homeodomain-like"/>
    <property type="match status" value="1"/>
</dbReference>